<dbReference type="CDD" id="cd03784">
    <property type="entry name" value="GT1_Gtf-like"/>
    <property type="match status" value="1"/>
</dbReference>
<keyword evidence="4" id="KW-1185">Reference proteome</keyword>
<dbReference type="Pfam" id="PF00201">
    <property type="entry name" value="UDPGT"/>
    <property type="match status" value="1"/>
</dbReference>
<dbReference type="Pfam" id="PF26168">
    <property type="entry name" value="Glyco_transf_N"/>
    <property type="match status" value="1"/>
</dbReference>
<evidence type="ECO:0000256" key="2">
    <source>
        <dbReference type="ARBA" id="ARBA00022679"/>
    </source>
</evidence>
<name>A0A1S3C1P0_CUCME</name>
<dbReference type="PANTHER" id="PTHR11926">
    <property type="entry name" value="GLUCOSYL/GLUCURONOSYL TRANSFERASES"/>
    <property type="match status" value="1"/>
</dbReference>
<feature type="domain" description="Glycosyltransferase N-terminal" evidence="3">
    <location>
        <begin position="17"/>
        <end position="141"/>
    </location>
</feature>
<protein>
    <submittedName>
        <fullName evidence="5">7-deoxyloganetin glucosyltransferase-like</fullName>
    </submittedName>
</protein>
<dbReference type="eggNOG" id="KOG1192">
    <property type="taxonomic scope" value="Eukaryota"/>
</dbReference>
<dbReference type="GO" id="GO:0080044">
    <property type="term" value="F:quercetin 7-O-glucosyltransferase activity"/>
    <property type="evidence" value="ECO:0007669"/>
    <property type="project" value="TreeGrafter"/>
</dbReference>
<dbReference type="InterPro" id="IPR058980">
    <property type="entry name" value="Glyco_transf_N"/>
</dbReference>
<dbReference type="Gene3D" id="3.40.50.2000">
    <property type="entry name" value="Glycogen Phosphorylase B"/>
    <property type="match status" value="2"/>
</dbReference>
<gene>
    <name evidence="5" type="primary">LOC103495446</name>
</gene>
<dbReference type="RefSeq" id="XP_008455233.2">
    <property type="nucleotide sequence ID" value="XM_008457011.3"/>
</dbReference>
<dbReference type="InterPro" id="IPR002213">
    <property type="entry name" value="UDP_glucos_trans"/>
</dbReference>
<dbReference type="PANTHER" id="PTHR11926:SF1498">
    <property type="entry name" value="GLYCOSYLTRANSFERASE"/>
    <property type="match status" value="1"/>
</dbReference>
<organism evidence="4 5">
    <name type="scientific">Cucumis melo</name>
    <name type="common">Muskmelon</name>
    <dbReference type="NCBI Taxonomy" id="3656"/>
    <lineage>
        <taxon>Eukaryota</taxon>
        <taxon>Viridiplantae</taxon>
        <taxon>Streptophyta</taxon>
        <taxon>Embryophyta</taxon>
        <taxon>Tracheophyta</taxon>
        <taxon>Spermatophyta</taxon>
        <taxon>Magnoliopsida</taxon>
        <taxon>eudicotyledons</taxon>
        <taxon>Gunneridae</taxon>
        <taxon>Pentapetalae</taxon>
        <taxon>rosids</taxon>
        <taxon>fabids</taxon>
        <taxon>Cucurbitales</taxon>
        <taxon>Cucurbitaceae</taxon>
        <taxon>Benincaseae</taxon>
        <taxon>Cucumis</taxon>
    </lineage>
</organism>
<dbReference type="KEGG" id="cmo:103495446"/>
<sequence length="494" mass="55431">MGSLSKVDQKNQQPHAVFVPYPSQGHISPMLKLAKLFHHKGFHVTFVNTEYNHRRLLRSRGPNSLDGLPDFQFRAIPDGLPPSDGNATQHVPSLCYSTSRNCLAPLCSLISEINSSGSTVPPVSCIIGDGVMTFTVFAAQKFGIPIASFWTASACGCLGYMQYAKLVEQQMIPFKDENFMSNGDLEETIEWIPPMEKIRLRDIPSFIRTTDKDDIMLNFFIQQLETLPKANAIIINTFDSLEHHVLEALSSKLPPIYPIGPINSLVTELIKDDKVKGIRSNLWDEQSECMKWLDSQQPNSVVYVNFGSITVMSPQHLVEFAWGLANSEKPFLWIVRPDLVEGETALLPAEFVAETKERGMLGDWCNQEEVLKHPSVGGFLTHSGWNSTMESIAGGVAMISWPFFAEQQTNCRYCKTEWGNGLEIDSNVRREDVEKLVRELMEGEKGEDMKRNAKEWKRKAEEACKIGGSSLTNLDQVISEILLSKDKSNLKSQN</sequence>
<dbReference type="Gramene" id="MELO3C018664.2.1">
    <property type="protein sequence ID" value="MELO3C018664.2.1"/>
    <property type="gene ID" value="MELO3C018664.2"/>
</dbReference>
<dbReference type="AlphaFoldDB" id="A0A1S3C1P0"/>
<dbReference type="InParanoid" id="A0A1S3C1P0"/>
<reference evidence="4" key="1">
    <citation type="submission" date="2025-05" db="UniProtKB">
        <authorList>
            <consortium name="RefSeq"/>
        </authorList>
    </citation>
    <scope>NUCLEOTIDE SEQUENCE [LARGE SCALE GENOMIC DNA]</scope>
</reference>
<dbReference type="GO" id="GO:0080043">
    <property type="term" value="F:quercetin 3-O-glucosyltransferase activity"/>
    <property type="evidence" value="ECO:0007669"/>
    <property type="project" value="TreeGrafter"/>
</dbReference>
<evidence type="ECO:0000259" key="3">
    <source>
        <dbReference type="Pfam" id="PF26168"/>
    </source>
</evidence>
<reference evidence="5" key="2">
    <citation type="submission" date="2025-08" db="UniProtKB">
        <authorList>
            <consortium name="RefSeq"/>
        </authorList>
    </citation>
    <scope>IDENTIFICATION</scope>
    <source>
        <tissue evidence="5">Stem</tissue>
    </source>
</reference>
<accession>A0A1S3C1P0</accession>
<dbReference type="SUPFAM" id="SSF53756">
    <property type="entry name" value="UDP-Glycosyltransferase/glycogen phosphorylase"/>
    <property type="match status" value="1"/>
</dbReference>
<keyword evidence="2" id="KW-0808">Transferase</keyword>
<evidence type="ECO:0000256" key="1">
    <source>
        <dbReference type="ARBA" id="ARBA00009995"/>
    </source>
</evidence>
<dbReference type="Proteomes" id="UP001652600">
    <property type="component" value="Chromosome 1"/>
</dbReference>
<evidence type="ECO:0000313" key="4">
    <source>
        <dbReference type="Proteomes" id="UP001652600"/>
    </source>
</evidence>
<proteinExistence type="inferred from homology"/>
<dbReference type="GeneID" id="103495446"/>
<comment type="similarity">
    <text evidence="1">Belongs to the UDP-glycosyltransferase family.</text>
</comment>
<evidence type="ECO:0000313" key="5">
    <source>
        <dbReference type="RefSeq" id="XP_008455233.2"/>
    </source>
</evidence>